<evidence type="ECO:0000313" key="2">
    <source>
        <dbReference type="EMBL" id="GFY54340.1"/>
    </source>
</evidence>
<feature type="compositionally biased region" description="Basic and acidic residues" evidence="1">
    <location>
        <begin position="343"/>
        <end position="353"/>
    </location>
</feature>
<feature type="compositionally biased region" description="Basic and acidic residues" evidence="1">
    <location>
        <begin position="412"/>
        <end position="431"/>
    </location>
</feature>
<evidence type="ECO:0000313" key="3">
    <source>
        <dbReference type="Proteomes" id="UP000886998"/>
    </source>
</evidence>
<feature type="region of interest" description="Disordered" evidence="1">
    <location>
        <begin position="492"/>
        <end position="523"/>
    </location>
</feature>
<feature type="region of interest" description="Disordered" evidence="1">
    <location>
        <begin position="866"/>
        <end position="908"/>
    </location>
</feature>
<feature type="compositionally biased region" description="Polar residues" evidence="1">
    <location>
        <begin position="877"/>
        <end position="893"/>
    </location>
</feature>
<accession>A0A8X6XKM9</accession>
<keyword evidence="3" id="KW-1185">Reference proteome</keyword>
<evidence type="ECO:0000256" key="1">
    <source>
        <dbReference type="SAM" id="MobiDB-lite"/>
    </source>
</evidence>
<sequence length="961" mass="108266">MLPDEIPYTVIVTFVIILGVSPKHLFNKSSDAKVSFCTLRKYFYSVYLTAIDKQDYNDLRELCKQYGLEELSLLISDPPLLSKEYTLRESGPRIRKHSDQDIKLRRDSLRMCLLPEMDSSHRMNSFLVEKSDHPRLFAISRSLSLPSTLLPTSDDRDSCGMYLDMGGFEPAELKPHEKLLMDMKCPVLQSQQSNGSDHYHKEMLHSLSSEQYVSLLLTGEEGTDIRALLKKGLSDSQQELLDLMQDFKEGECTISNVEKQFQLWREKHCTSHGQAKRRKTSAFALPWRKKKETKGKERIKQATAANVPKAKEEQASVRKISNTSASSASSKASEKSNLTMSSKGEETSNESKCDDLAVTSTGWVSTYSPPSNRNYCPLYPEINPPPLPSRPPPSPKISQIMKPVPLPRKKLPEDAKREVAQTKTIEEEKNPELTSSTLNLGEPIEDEEANVSMVDLCQKYGLETLGECFISGNCPLQEQMPDDKRNQDEVFGTQDKDGYEMPIKPNLKSRDEAGTGGSIRRSFSLPSDLSQSFEFPEDAVLDRSDILEKKKDPCSCDHCNSIDDSFTSNIYMSLLEFRRDSGVEGKQGLSKEGLSKSQQELLDLMYAFKRGDKTISQVEYQFQEWHSRHMGKCPANFVLGHTMPDKCKTRKQSAFGLPGLKNLILGKPRKKSSLESKHSEFETEVLRIKKNSEASNSSAKRLSKLSYTSTSSANSELNEVFRATKDSGKNSEISSDVTPPVYPKRPPPLPPNRPLPSHEIAKRNELSHALKSPEIKTDQPIKEPEKKQKPIPPPKPKLLFKSQTVDAPPSGEGFRKTEEPNPDSEENAVVRPNSPDYIVPNMHSTLRAGQKKSSDAKLKKMIEKFEKNHKKCRKGSESGTGSRIELSSPTVFANKNAKGINSPPPEESLLELPPQTLELLKKANLLSFPEEKSMFYVRRTRSFPNLRISQLQKQPIYLQLI</sequence>
<protein>
    <submittedName>
        <fullName evidence="2">DBB domain-containing protein</fullName>
    </submittedName>
</protein>
<dbReference type="EMBL" id="BMAV01009828">
    <property type="protein sequence ID" value="GFY54340.1"/>
    <property type="molecule type" value="Genomic_DNA"/>
</dbReference>
<feature type="compositionally biased region" description="Low complexity" evidence="1">
    <location>
        <begin position="319"/>
        <end position="331"/>
    </location>
</feature>
<feature type="compositionally biased region" description="Basic and acidic residues" evidence="1">
    <location>
        <begin position="759"/>
        <end position="788"/>
    </location>
</feature>
<feature type="region of interest" description="Disordered" evidence="1">
    <location>
        <begin position="412"/>
        <end position="438"/>
    </location>
</feature>
<gene>
    <name evidence="2" type="primary">AVEN_50131_1</name>
    <name evidence="2" type="ORF">TNIN_122251</name>
</gene>
<dbReference type="Proteomes" id="UP000886998">
    <property type="component" value="Unassembled WGS sequence"/>
</dbReference>
<dbReference type="OrthoDB" id="6435406at2759"/>
<name>A0A8X6XKM9_9ARAC</name>
<feature type="region of interest" description="Disordered" evidence="1">
    <location>
        <begin position="723"/>
        <end position="842"/>
    </location>
</feature>
<proteinExistence type="predicted"/>
<feature type="region of interest" description="Disordered" evidence="1">
    <location>
        <begin position="269"/>
        <end position="353"/>
    </location>
</feature>
<reference evidence="2" key="1">
    <citation type="submission" date="2020-08" db="EMBL/GenBank/DDBJ databases">
        <title>Multicomponent nature underlies the extraordinary mechanical properties of spider dragline silk.</title>
        <authorList>
            <person name="Kono N."/>
            <person name="Nakamura H."/>
            <person name="Mori M."/>
            <person name="Yoshida Y."/>
            <person name="Ohtoshi R."/>
            <person name="Malay A.D."/>
            <person name="Moran D.A.P."/>
            <person name="Tomita M."/>
            <person name="Numata K."/>
            <person name="Arakawa K."/>
        </authorList>
    </citation>
    <scope>NUCLEOTIDE SEQUENCE</scope>
</reference>
<feature type="compositionally biased region" description="Pro residues" evidence="1">
    <location>
        <begin position="740"/>
        <end position="754"/>
    </location>
</feature>
<organism evidence="2 3">
    <name type="scientific">Trichonephila inaurata madagascariensis</name>
    <dbReference type="NCBI Taxonomy" id="2747483"/>
    <lineage>
        <taxon>Eukaryota</taxon>
        <taxon>Metazoa</taxon>
        <taxon>Ecdysozoa</taxon>
        <taxon>Arthropoda</taxon>
        <taxon>Chelicerata</taxon>
        <taxon>Arachnida</taxon>
        <taxon>Araneae</taxon>
        <taxon>Araneomorphae</taxon>
        <taxon>Entelegynae</taxon>
        <taxon>Araneoidea</taxon>
        <taxon>Nephilidae</taxon>
        <taxon>Trichonephila</taxon>
        <taxon>Trichonephila inaurata</taxon>
    </lineage>
</organism>
<comment type="caution">
    <text evidence="2">The sequence shown here is derived from an EMBL/GenBank/DDBJ whole genome shotgun (WGS) entry which is preliminary data.</text>
</comment>
<dbReference type="AlphaFoldDB" id="A0A8X6XKM9"/>